<gene>
    <name evidence="1" type="ORF">ANBU17_09400</name>
</gene>
<dbReference type="RefSeq" id="WP_201310317.1">
    <property type="nucleotide sequence ID" value="NZ_BLYI01000024.1"/>
</dbReference>
<evidence type="ECO:0000313" key="1">
    <source>
        <dbReference type="EMBL" id="GFO84593.1"/>
    </source>
</evidence>
<reference evidence="1" key="1">
    <citation type="submission" date="2020-06" db="EMBL/GenBank/DDBJ databases">
        <title>Characterization of fructooligosaccharide metabolism and fructooligosaccharide-degrading enzymes in human commensal butyrate producers.</title>
        <authorList>
            <person name="Tanno H."/>
            <person name="Fujii T."/>
            <person name="Hirano K."/>
            <person name="Maeno S."/>
            <person name="Tonozuka T."/>
            <person name="Sakamoto M."/>
            <person name="Ohkuma M."/>
            <person name="Tochio T."/>
            <person name="Endo A."/>
        </authorList>
    </citation>
    <scope>NUCLEOTIDE SEQUENCE</scope>
    <source>
        <strain evidence="1">JCM 17466</strain>
    </source>
</reference>
<keyword evidence="2" id="KW-1185">Reference proteome</keyword>
<proteinExistence type="predicted"/>
<organism evidence="1 2">
    <name type="scientific">Anaerostipes butyraticus</name>
    <dbReference type="NCBI Taxonomy" id="645466"/>
    <lineage>
        <taxon>Bacteria</taxon>
        <taxon>Bacillati</taxon>
        <taxon>Bacillota</taxon>
        <taxon>Clostridia</taxon>
        <taxon>Lachnospirales</taxon>
        <taxon>Lachnospiraceae</taxon>
        <taxon>Anaerostipes</taxon>
    </lineage>
</organism>
<accession>A0A916VCZ2</accession>
<comment type="caution">
    <text evidence="1">The sequence shown here is derived from an EMBL/GenBank/DDBJ whole genome shotgun (WGS) entry which is preliminary data.</text>
</comment>
<dbReference type="AlphaFoldDB" id="A0A916VCZ2"/>
<protein>
    <submittedName>
        <fullName evidence="1">Uncharacterized protein</fullName>
    </submittedName>
</protein>
<sequence length="64" mass="7485">MCEILDRIENRGKKEGIRMGREMEQEHISKLIVLLSHDGSLQEIEKIGEDPAYCQQLLQKYNLI</sequence>
<dbReference type="EMBL" id="BLYI01000024">
    <property type="protein sequence ID" value="GFO84593.1"/>
    <property type="molecule type" value="Genomic_DNA"/>
</dbReference>
<name>A0A916VCZ2_9FIRM</name>
<evidence type="ECO:0000313" key="2">
    <source>
        <dbReference type="Proteomes" id="UP000613208"/>
    </source>
</evidence>
<dbReference type="Proteomes" id="UP000613208">
    <property type="component" value="Unassembled WGS sequence"/>
</dbReference>